<sequence length="238" mass="27628">MESVTYMDEEKLAGYCVDMLKLGNALLPDEYYYSSLPLCVIDSVFSIGVRYEGVRNTVTRFCDYFRLNQRRSGTKLPNIDDQLSIESFLSSFDSLGLDIFLNDVFKNRQRTSPTNGIVKAEAVYMFCKVLNKYNVNYFQDVKKLYGNDKFEKDIKAIPGQKSGISLVYFYMLAGDDHWIKPDRMIVRFLEKAIQRKVKIEEAQSILVGATNILAEKYPNITPRLLDYQIWNYERNNSN</sequence>
<dbReference type="RefSeq" id="WP_043859023.1">
    <property type="nucleotide sequence ID" value="NZ_CP103996.1"/>
</dbReference>
<accession>A0A0D1I6L8</accession>
<name>A0A0D1I6L8_BACIU</name>
<comment type="caution">
    <text evidence="1">The sequence shown here is derived from an EMBL/GenBank/DDBJ whole genome shotgun (WGS) entry which is preliminary data.</text>
</comment>
<gene>
    <name evidence="1" type="ORF">SC09_contig8orf00054</name>
</gene>
<reference evidence="1 2" key="1">
    <citation type="submission" date="2014-12" db="EMBL/GenBank/DDBJ databases">
        <title>Comparative genome analysis of Bacillus coagulans HM-08, Clostridium butyricum HM-68, Bacillus subtilis HM-66 and Bacillus licheniformis BL-09.</title>
        <authorList>
            <person name="Zhang H."/>
        </authorList>
    </citation>
    <scope>NUCLEOTIDE SEQUENCE [LARGE SCALE GENOMIC DNA]</scope>
    <source>
        <strain evidence="1 2">HM-66</strain>
    </source>
</reference>
<organism evidence="1 2">
    <name type="scientific">Bacillus subtilis</name>
    <dbReference type="NCBI Taxonomy" id="1423"/>
    <lineage>
        <taxon>Bacteria</taxon>
        <taxon>Bacillati</taxon>
        <taxon>Bacillota</taxon>
        <taxon>Bacilli</taxon>
        <taxon>Bacillales</taxon>
        <taxon>Bacillaceae</taxon>
        <taxon>Bacillus</taxon>
    </lineage>
</organism>
<evidence type="ECO:0000313" key="2">
    <source>
        <dbReference type="Proteomes" id="UP000032247"/>
    </source>
</evidence>
<dbReference type="PATRIC" id="fig|1423.173.peg.4862"/>
<dbReference type="EMBL" id="JXBC01000014">
    <property type="protein sequence ID" value="KIU04418.1"/>
    <property type="molecule type" value="Genomic_DNA"/>
</dbReference>
<proteinExistence type="predicted"/>
<protein>
    <submittedName>
        <fullName evidence="1">Uncharacterized protein</fullName>
    </submittedName>
</protein>
<dbReference type="AlphaFoldDB" id="A0A0D1I6L8"/>
<evidence type="ECO:0000313" key="1">
    <source>
        <dbReference type="EMBL" id="KIU04418.1"/>
    </source>
</evidence>
<dbReference type="GeneID" id="39574483"/>
<dbReference type="Proteomes" id="UP000032247">
    <property type="component" value="Unassembled WGS sequence"/>
</dbReference>